<evidence type="ECO:0000256" key="2">
    <source>
        <dbReference type="ARBA" id="ARBA00022737"/>
    </source>
</evidence>
<dbReference type="InterPro" id="IPR050630">
    <property type="entry name" value="WD_repeat_EMAP"/>
</dbReference>
<keyword evidence="4" id="KW-1185">Reference proteome</keyword>
<dbReference type="EMBL" id="CP111028">
    <property type="protein sequence ID" value="WAR31203.1"/>
    <property type="molecule type" value="Genomic_DNA"/>
</dbReference>
<protein>
    <submittedName>
        <fullName evidence="3">EMAL1-like protein</fullName>
    </submittedName>
</protein>
<gene>
    <name evidence="3" type="ORF">MAR_033745</name>
</gene>
<proteinExistence type="predicted"/>
<dbReference type="InterPro" id="IPR015943">
    <property type="entry name" value="WD40/YVTN_repeat-like_dom_sf"/>
</dbReference>
<dbReference type="InterPro" id="IPR036322">
    <property type="entry name" value="WD40_repeat_dom_sf"/>
</dbReference>
<accession>A0ABY7G9V6</accession>
<organism evidence="3 4">
    <name type="scientific">Mya arenaria</name>
    <name type="common">Soft-shell clam</name>
    <dbReference type="NCBI Taxonomy" id="6604"/>
    <lineage>
        <taxon>Eukaryota</taxon>
        <taxon>Metazoa</taxon>
        <taxon>Spiralia</taxon>
        <taxon>Lophotrochozoa</taxon>
        <taxon>Mollusca</taxon>
        <taxon>Bivalvia</taxon>
        <taxon>Autobranchia</taxon>
        <taxon>Heteroconchia</taxon>
        <taxon>Euheterodonta</taxon>
        <taxon>Imparidentia</taxon>
        <taxon>Neoheterodontei</taxon>
        <taxon>Myida</taxon>
        <taxon>Myoidea</taxon>
        <taxon>Myidae</taxon>
        <taxon>Mya</taxon>
    </lineage>
</organism>
<feature type="non-terminal residue" evidence="3">
    <location>
        <position position="1"/>
    </location>
</feature>
<dbReference type="SUPFAM" id="SSF50978">
    <property type="entry name" value="WD40 repeat-like"/>
    <property type="match status" value="1"/>
</dbReference>
<evidence type="ECO:0000256" key="1">
    <source>
        <dbReference type="ARBA" id="ARBA00022574"/>
    </source>
</evidence>
<evidence type="ECO:0000313" key="4">
    <source>
        <dbReference type="Proteomes" id="UP001164746"/>
    </source>
</evidence>
<keyword evidence="2" id="KW-0677">Repeat</keyword>
<dbReference type="PANTHER" id="PTHR13720:SF58">
    <property type="entry name" value="HELP DOMAIN-CONTAINING PROTEIN"/>
    <property type="match status" value="1"/>
</dbReference>
<evidence type="ECO:0000313" key="3">
    <source>
        <dbReference type="EMBL" id="WAR31203.1"/>
    </source>
</evidence>
<feature type="non-terminal residue" evidence="3">
    <location>
        <position position="198"/>
    </location>
</feature>
<name>A0ABY7G9V6_MYAAR</name>
<dbReference type="PANTHER" id="PTHR13720">
    <property type="entry name" value="WD-40 REPEAT PROTEIN"/>
    <property type="match status" value="1"/>
</dbReference>
<reference evidence="3" key="1">
    <citation type="submission" date="2022-11" db="EMBL/GenBank/DDBJ databases">
        <title>Centuries of genome instability and evolution in soft-shell clam transmissible cancer (bioRxiv).</title>
        <authorList>
            <person name="Hart S.F.M."/>
            <person name="Yonemitsu M.A."/>
            <person name="Giersch R.M."/>
            <person name="Beal B.F."/>
            <person name="Arriagada G."/>
            <person name="Davis B.W."/>
            <person name="Ostrander E.A."/>
            <person name="Goff S.P."/>
            <person name="Metzger M.J."/>
        </authorList>
    </citation>
    <scope>NUCLEOTIDE SEQUENCE</scope>
    <source>
        <strain evidence="3">MELC-2E11</strain>
        <tissue evidence="3">Siphon/mantle</tissue>
    </source>
</reference>
<sequence>LNTDLVCDIGFNPKYPDSLVTVGKEHTCWWKVYPDSATIQNSASPEYDQFLRAKFTICLDFNEGGDLVTVMYYKSYILSGGRDGIIHCWVCNKNMDSAAFVKLPETEGGVRMLCVGQKELMIGTTMNSLLVVPNIDNEPPLRGSFIEHTPLTQSHYDDVRGITRVTNSSTDIITAGLDGLICGYSTSGKISKSKVQFK</sequence>
<keyword evidence="1" id="KW-0853">WD repeat</keyword>
<dbReference type="Proteomes" id="UP001164746">
    <property type="component" value="Chromosome 17"/>
</dbReference>
<dbReference type="Gene3D" id="2.130.10.10">
    <property type="entry name" value="YVTN repeat-like/Quinoprotein amine dehydrogenase"/>
    <property type="match status" value="3"/>
</dbReference>